<dbReference type="EMBL" id="JAHWGI010000988">
    <property type="protein sequence ID" value="KAK3920068.1"/>
    <property type="molecule type" value="Genomic_DNA"/>
</dbReference>
<gene>
    <name evidence="1" type="ORF">KUF71_009355</name>
</gene>
<name>A0AAE1HF63_9NEOP</name>
<protein>
    <submittedName>
        <fullName evidence="1">Uncharacterized protein</fullName>
    </submittedName>
</protein>
<reference evidence="1" key="2">
    <citation type="journal article" date="2023" name="BMC Genomics">
        <title>Pest status, molecular evolution, and epigenetic factors derived from the genome assembly of Frankliniella fusca, a thysanopteran phytovirus vector.</title>
        <authorList>
            <person name="Catto M.A."/>
            <person name="Labadie P.E."/>
            <person name="Jacobson A.L."/>
            <person name="Kennedy G.G."/>
            <person name="Srinivasan R."/>
            <person name="Hunt B.G."/>
        </authorList>
    </citation>
    <scope>NUCLEOTIDE SEQUENCE</scope>
    <source>
        <strain evidence="1">PL_HMW_Pooled</strain>
    </source>
</reference>
<sequence>MLFVVLFSLDCAIFFLLIALFMYSTDALCGLIITNNVLQGSFLTELRLIQVTVKVFEYLVLQFTIFGRQLQSPGRP</sequence>
<keyword evidence="2" id="KW-1185">Reference proteome</keyword>
<evidence type="ECO:0000313" key="1">
    <source>
        <dbReference type="EMBL" id="KAK3920068.1"/>
    </source>
</evidence>
<proteinExistence type="predicted"/>
<organism evidence="1 2">
    <name type="scientific">Frankliniella fusca</name>
    <dbReference type="NCBI Taxonomy" id="407009"/>
    <lineage>
        <taxon>Eukaryota</taxon>
        <taxon>Metazoa</taxon>
        <taxon>Ecdysozoa</taxon>
        <taxon>Arthropoda</taxon>
        <taxon>Hexapoda</taxon>
        <taxon>Insecta</taxon>
        <taxon>Pterygota</taxon>
        <taxon>Neoptera</taxon>
        <taxon>Paraneoptera</taxon>
        <taxon>Thysanoptera</taxon>
        <taxon>Terebrantia</taxon>
        <taxon>Thripoidea</taxon>
        <taxon>Thripidae</taxon>
        <taxon>Frankliniella</taxon>
    </lineage>
</organism>
<reference evidence="1" key="1">
    <citation type="submission" date="2021-07" db="EMBL/GenBank/DDBJ databases">
        <authorList>
            <person name="Catto M.A."/>
            <person name="Jacobson A."/>
            <person name="Kennedy G."/>
            <person name="Labadie P."/>
            <person name="Hunt B.G."/>
            <person name="Srinivasan R."/>
        </authorList>
    </citation>
    <scope>NUCLEOTIDE SEQUENCE</scope>
    <source>
        <strain evidence="1">PL_HMW_Pooled</strain>
        <tissue evidence="1">Head</tissue>
    </source>
</reference>
<accession>A0AAE1HF63</accession>
<evidence type="ECO:0000313" key="2">
    <source>
        <dbReference type="Proteomes" id="UP001219518"/>
    </source>
</evidence>
<dbReference type="AlphaFoldDB" id="A0AAE1HF63"/>
<comment type="caution">
    <text evidence="1">The sequence shown here is derived from an EMBL/GenBank/DDBJ whole genome shotgun (WGS) entry which is preliminary data.</text>
</comment>
<dbReference type="Proteomes" id="UP001219518">
    <property type="component" value="Unassembled WGS sequence"/>
</dbReference>